<protein>
    <submittedName>
        <fullName evidence="3">Uncharacterized protein</fullName>
    </submittedName>
</protein>
<gene>
    <name evidence="3" type="ORF">GRF29_161g531829</name>
</gene>
<keyword evidence="1" id="KW-0175">Coiled coil</keyword>
<evidence type="ECO:0000256" key="2">
    <source>
        <dbReference type="SAM" id="MobiDB-lite"/>
    </source>
</evidence>
<name>A0AAN6LQK0_9PLEO</name>
<comment type="caution">
    <text evidence="3">The sequence shown here is derived from an EMBL/GenBank/DDBJ whole genome shotgun (WGS) entry which is preliminary data.</text>
</comment>
<feature type="coiled-coil region" evidence="1">
    <location>
        <begin position="238"/>
        <end position="265"/>
    </location>
</feature>
<feature type="region of interest" description="Disordered" evidence="2">
    <location>
        <begin position="1"/>
        <end position="66"/>
    </location>
</feature>
<organism evidence="3 4">
    <name type="scientific">Pseudopithomyces chartarum</name>
    <dbReference type="NCBI Taxonomy" id="1892770"/>
    <lineage>
        <taxon>Eukaryota</taxon>
        <taxon>Fungi</taxon>
        <taxon>Dikarya</taxon>
        <taxon>Ascomycota</taxon>
        <taxon>Pezizomycotina</taxon>
        <taxon>Dothideomycetes</taxon>
        <taxon>Pleosporomycetidae</taxon>
        <taxon>Pleosporales</taxon>
        <taxon>Massarineae</taxon>
        <taxon>Didymosphaeriaceae</taxon>
        <taxon>Pseudopithomyces</taxon>
    </lineage>
</organism>
<proteinExistence type="predicted"/>
<reference evidence="3 4" key="1">
    <citation type="submission" date="2021-02" db="EMBL/GenBank/DDBJ databases">
        <title>Genome assembly of Pseudopithomyces chartarum.</title>
        <authorList>
            <person name="Jauregui R."/>
            <person name="Singh J."/>
            <person name="Voisey C."/>
        </authorList>
    </citation>
    <scope>NUCLEOTIDE SEQUENCE [LARGE SCALE GENOMIC DNA]</scope>
    <source>
        <strain evidence="3 4">AGR01</strain>
    </source>
</reference>
<evidence type="ECO:0000313" key="3">
    <source>
        <dbReference type="EMBL" id="KAK3202212.1"/>
    </source>
</evidence>
<keyword evidence="4" id="KW-1185">Reference proteome</keyword>
<dbReference type="AlphaFoldDB" id="A0AAN6LQK0"/>
<dbReference type="EMBL" id="WVTA01000014">
    <property type="protein sequence ID" value="KAK3202212.1"/>
    <property type="molecule type" value="Genomic_DNA"/>
</dbReference>
<dbReference type="Proteomes" id="UP001280581">
    <property type="component" value="Unassembled WGS sequence"/>
</dbReference>
<accession>A0AAN6LQK0</accession>
<sequence length="280" mass="31671">MSDHPNNLPPFEDWHRMLKATEASEPSKKRARSPDAGSDVATPEPATSKRARTDEVTSGPPVVGEISPRRPIAVLMQTRWADMTDAEKARILLPMMQGQHPIDLEADEHKYGASYGAIRQREALQKAQGLTNLAAAEITPPSQASSPEVFDQDLAAKKAEEKREKDDKRAAYMRKRRADLKRHKKEMMVNGMAVQQTSAAQQEQKQHQQHQQHQQQALLAQQKQYQQQQALLAQQKQHQKQQALVAQQREQVLRAEKQQEEENESTLFCPGVLSFLGHNV</sequence>
<evidence type="ECO:0000256" key="1">
    <source>
        <dbReference type="SAM" id="Coils"/>
    </source>
</evidence>
<evidence type="ECO:0000313" key="4">
    <source>
        <dbReference type="Proteomes" id="UP001280581"/>
    </source>
</evidence>
<feature type="region of interest" description="Disordered" evidence="2">
    <location>
        <begin position="195"/>
        <end position="216"/>
    </location>
</feature>